<accession>A0A6H5IL21</accession>
<evidence type="ECO:0000313" key="4">
    <source>
        <dbReference type="Proteomes" id="UP000479190"/>
    </source>
</evidence>
<name>A0A6H5IL21_9HYME</name>
<dbReference type="Pfam" id="PF00089">
    <property type="entry name" value="Trypsin"/>
    <property type="match status" value="1"/>
</dbReference>
<sequence>MKINSSLYIETMNNFSKNQMCPHLEVWTRDSSLHTPSGNNSSASLSARRDGWRSGIGRQRADGHISWCQTSEICSGSSPRRIRSHGRQGPKMVSKNSAQALLSNGELENQIRIKIREISKRSAFFKSHMPDFLQSTERSLYYSNVVLDLTHFGAIRCAKSVFGPWCAVKCLISILACGKMPHFGHWCAKTIIVYITHTEHRKTIFLNQNLFNFKEEALCQWIGSGIAPCTTLNIHTVTYWLVYQQHALEPIEHFYPYHHQAILRNCANIDRVDVERINGGDSADPANYGYHVAVLYLDQETEQLVHLCGGAIIDSRYVLTAAHCVFGNHSSEIVVRAGGILTNIHPAQTESSYRSCLTSE</sequence>
<feature type="compositionally biased region" description="Polar residues" evidence="1">
    <location>
        <begin position="33"/>
        <end position="45"/>
    </location>
</feature>
<dbReference type="PANTHER" id="PTHR24258">
    <property type="entry name" value="SERINE PROTEASE-RELATED"/>
    <property type="match status" value="1"/>
</dbReference>
<keyword evidence="4" id="KW-1185">Reference proteome</keyword>
<dbReference type="GO" id="GO:0006508">
    <property type="term" value="P:proteolysis"/>
    <property type="evidence" value="ECO:0007669"/>
    <property type="project" value="InterPro"/>
</dbReference>
<dbReference type="OrthoDB" id="7552490at2759"/>
<dbReference type="GO" id="GO:0004252">
    <property type="term" value="F:serine-type endopeptidase activity"/>
    <property type="evidence" value="ECO:0007669"/>
    <property type="project" value="InterPro"/>
</dbReference>
<protein>
    <recommendedName>
        <fullName evidence="2">Peptidase S1 domain-containing protein</fullName>
    </recommendedName>
</protein>
<reference evidence="3 4" key="1">
    <citation type="submission" date="2020-02" db="EMBL/GenBank/DDBJ databases">
        <authorList>
            <person name="Ferguson B K."/>
        </authorList>
    </citation>
    <scope>NUCLEOTIDE SEQUENCE [LARGE SCALE GENOMIC DNA]</scope>
</reference>
<dbReference type="InterPro" id="IPR043504">
    <property type="entry name" value="Peptidase_S1_PA_chymotrypsin"/>
</dbReference>
<evidence type="ECO:0000313" key="3">
    <source>
        <dbReference type="EMBL" id="CAB0036419.1"/>
    </source>
</evidence>
<dbReference type="SUPFAM" id="SSF50494">
    <property type="entry name" value="Trypsin-like serine proteases"/>
    <property type="match status" value="1"/>
</dbReference>
<organism evidence="3 4">
    <name type="scientific">Trichogramma brassicae</name>
    <dbReference type="NCBI Taxonomy" id="86971"/>
    <lineage>
        <taxon>Eukaryota</taxon>
        <taxon>Metazoa</taxon>
        <taxon>Ecdysozoa</taxon>
        <taxon>Arthropoda</taxon>
        <taxon>Hexapoda</taxon>
        <taxon>Insecta</taxon>
        <taxon>Pterygota</taxon>
        <taxon>Neoptera</taxon>
        <taxon>Endopterygota</taxon>
        <taxon>Hymenoptera</taxon>
        <taxon>Apocrita</taxon>
        <taxon>Proctotrupomorpha</taxon>
        <taxon>Chalcidoidea</taxon>
        <taxon>Trichogrammatidae</taxon>
        <taxon>Trichogramma</taxon>
    </lineage>
</organism>
<proteinExistence type="predicted"/>
<evidence type="ECO:0000259" key="2">
    <source>
        <dbReference type="Pfam" id="PF00089"/>
    </source>
</evidence>
<evidence type="ECO:0000256" key="1">
    <source>
        <dbReference type="SAM" id="MobiDB-lite"/>
    </source>
</evidence>
<dbReference type="InterPro" id="IPR018114">
    <property type="entry name" value="TRYPSIN_HIS"/>
</dbReference>
<feature type="region of interest" description="Disordered" evidence="1">
    <location>
        <begin position="31"/>
        <end position="51"/>
    </location>
</feature>
<gene>
    <name evidence="3" type="ORF">TBRA_LOCUS8287</name>
</gene>
<dbReference type="InterPro" id="IPR001254">
    <property type="entry name" value="Trypsin_dom"/>
</dbReference>
<dbReference type="InterPro" id="IPR009003">
    <property type="entry name" value="Peptidase_S1_PA"/>
</dbReference>
<dbReference type="Gene3D" id="2.40.10.10">
    <property type="entry name" value="Trypsin-like serine proteases"/>
    <property type="match status" value="1"/>
</dbReference>
<dbReference type="EMBL" id="CADCXV010000815">
    <property type="protein sequence ID" value="CAB0036419.1"/>
    <property type="molecule type" value="Genomic_DNA"/>
</dbReference>
<dbReference type="Proteomes" id="UP000479190">
    <property type="component" value="Unassembled WGS sequence"/>
</dbReference>
<feature type="domain" description="Peptidase S1" evidence="2">
    <location>
        <begin position="277"/>
        <end position="339"/>
    </location>
</feature>
<dbReference type="PROSITE" id="PS00134">
    <property type="entry name" value="TRYPSIN_HIS"/>
    <property type="match status" value="1"/>
</dbReference>
<dbReference type="AlphaFoldDB" id="A0A6H5IL21"/>
<dbReference type="PANTHER" id="PTHR24258:SF136">
    <property type="entry name" value="GH06673P-RELATED"/>
    <property type="match status" value="1"/>
</dbReference>